<organism evidence="4 5">
    <name type="scientific">Zingiber officinale</name>
    <name type="common">Ginger</name>
    <name type="synonym">Amomum zingiber</name>
    <dbReference type="NCBI Taxonomy" id="94328"/>
    <lineage>
        <taxon>Eukaryota</taxon>
        <taxon>Viridiplantae</taxon>
        <taxon>Streptophyta</taxon>
        <taxon>Embryophyta</taxon>
        <taxon>Tracheophyta</taxon>
        <taxon>Spermatophyta</taxon>
        <taxon>Magnoliopsida</taxon>
        <taxon>Liliopsida</taxon>
        <taxon>Zingiberales</taxon>
        <taxon>Zingiberaceae</taxon>
        <taxon>Zingiber</taxon>
    </lineage>
</organism>
<dbReference type="InterPro" id="IPR035979">
    <property type="entry name" value="RBD_domain_sf"/>
</dbReference>
<dbReference type="GO" id="GO:0003723">
    <property type="term" value="F:RNA binding"/>
    <property type="evidence" value="ECO:0007669"/>
    <property type="project" value="UniProtKB-UniRule"/>
</dbReference>
<sequence>MQRDYSSLDSQDYETGAPEGIAYMGFKDQESFNKAYGLNGSDLEGHTLTVDEAKPRPNNCDGGWSGVRDGAGRSKRQEILRKRRFGKPSPPSVIFLRAPLSPLLSCASDADPEQLPLQQHHLFNLGEDNEDSESSFVINKVFVLSALTALFRLASNPAQPSASEQPTPLLLLLPALMTSRVRPPAAALAAFSPVSTAATFQLL</sequence>
<dbReference type="SUPFAM" id="SSF54928">
    <property type="entry name" value="RNA-binding domain, RBD"/>
    <property type="match status" value="1"/>
</dbReference>
<evidence type="ECO:0000256" key="1">
    <source>
        <dbReference type="PROSITE-ProRule" id="PRU00176"/>
    </source>
</evidence>
<accession>A0A8J5G6R8</accession>
<feature type="domain" description="RRM" evidence="3">
    <location>
        <begin position="1"/>
        <end position="55"/>
    </location>
</feature>
<dbReference type="EMBL" id="JACMSC010000011">
    <property type="protein sequence ID" value="KAG6500941.1"/>
    <property type="molecule type" value="Genomic_DNA"/>
</dbReference>
<protein>
    <recommendedName>
        <fullName evidence="3">RRM domain-containing protein</fullName>
    </recommendedName>
</protein>
<keyword evidence="1" id="KW-0694">RNA-binding</keyword>
<evidence type="ECO:0000259" key="3">
    <source>
        <dbReference type="PROSITE" id="PS50102"/>
    </source>
</evidence>
<name>A0A8J5G6R8_ZINOF</name>
<dbReference type="AlphaFoldDB" id="A0A8J5G6R8"/>
<gene>
    <name evidence="4" type="ORF">ZIOFF_040803</name>
</gene>
<dbReference type="InterPro" id="IPR012677">
    <property type="entry name" value="Nucleotide-bd_a/b_plait_sf"/>
</dbReference>
<dbReference type="InterPro" id="IPR000504">
    <property type="entry name" value="RRM_dom"/>
</dbReference>
<evidence type="ECO:0000313" key="5">
    <source>
        <dbReference type="Proteomes" id="UP000734854"/>
    </source>
</evidence>
<keyword evidence="5" id="KW-1185">Reference proteome</keyword>
<comment type="caution">
    <text evidence="4">The sequence shown here is derived from an EMBL/GenBank/DDBJ whole genome shotgun (WGS) entry which is preliminary data.</text>
</comment>
<dbReference type="Gene3D" id="3.30.70.330">
    <property type="match status" value="1"/>
</dbReference>
<dbReference type="Proteomes" id="UP000734854">
    <property type="component" value="Unassembled WGS sequence"/>
</dbReference>
<reference evidence="4 5" key="1">
    <citation type="submission" date="2020-08" db="EMBL/GenBank/DDBJ databases">
        <title>Plant Genome Project.</title>
        <authorList>
            <person name="Zhang R.-G."/>
        </authorList>
    </citation>
    <scope>NUCLEOTIDE SEQUENCE [LARGE SCALE GENOMIC DNA]</scope>
    <source>
        <tissue evidence="4">Rhizome</tissue>
    </source>
</reference>
<feature type="region of interest" description="Disordered" evidence="2">
    <location>
        <begin position="51"/>
        <end position="73"/>
    </location>
</feature>
<evidence type="ECO:0000256" key="2">
    <source>
        <dbReference type="SAM" id="MobiDB-lite"/>
    </source>
</evidence>
<evidence type="ECO:0000313" key="4">
    <source>
        <dbReference type="EMBL" id="KAG6500941.1"/>
    </source>
</evidence>
<dbReference type="PROSITE" id="PS50102">
    <property type="entry name" value="RRM"/>
    <property type="match status" value="1"/>
</dbReference>
<proteinExistence type="predicted"/>